<dbReference type="AlphaFoldDB" id="A0A132NN68"/>
<sequence>MDKSQCCSSLKRNASLKIIAMVWTPTPTAVASTEKLINLASCMTNEANKEANDLMAKLVEAEADLPCLLLEAFLSDGPYSMYAGALFRSCICQSYNYIVSQGRQDIMSHLFLRLADGLQSSSPRTYNSQSILASMISALVCHERVGYIWPDLERILTEAVVSMQTTYVLFLTSEQFEPKSLNSFTCVSLLIQNITDDSVKVLKGCKGLSDAIEKMILAVLASITTFVVSTAPANIDPLMFAAFTPVLRLYKGVLTEPVSPSFSDDTVLISQVFTLIERICPAAIHEDWDLLQAALDVVTRSISITPELYYQNESFFSNVLELVIHITKELYQLESIGRESEAQTQYVGVKLRGEGTAVARLIMEIWHLLVSDSKFYPVLRNHITRQLIDPLLAACILQEDELLFLQSSAAMATRDVGQISDLLGPWTNRKHALLLLDMLCGIRRDCTELVMQGCTRMLSSCDISIIEGAITILAYVSSHVKGETINAILMQIKATVLDAFYADYPEPLLFDQSTGKISFNEQFSTAMEASYRSFNVTESHSQLLGAPATGERVPLFLSAIVSHSIYTISKYIEAFESLSITHILASFLKVLVFSADIRARYYVIGAIGTIVDIAIVSSDDCALAVSQCTLPAECNTEFCIDRIAYETVLDIVCGLLLLDVRANRVIPSELNFLVDVVISCLMADSGKEAATVIAGVAEYDMSGIKQSRFCTSSVVEALAEVFSTLLPSYLPHVIRAVTTLSNANDSDERICLAFSNLNDAISSLLGDLIQPNSGPQTEKLQKTIHSHLIPTYIDSVIKGFMLCLDQVENSILWPDLSLLESLISFINDALLTGSNVAAMILNYNTQSLVPVIIQTVSVFVGTTLQAEMLGILGEITREYPAYIFAHRDYPCALLDCLFDIIQSSFEPKAQNNAVWLFGTLIASSQLIESIGLYAYTSLYCSTTSGELGPYLTVLPLCCEPPKSVLAHSDTTALSSERFHNYAQLLLELVQEERATSDVLINAAIALLKWTRSYLLIGRAIPSLDCRLLQMIAENLDTLALQVCKSDDIDDRDSCFIAILMTAICMPDVAAGASAEVCCALVETMKMCSIDNEEFDALLNEVLRANIIVCLSRDALNKCINS</sequence>
<dbReference type="VEuPathDB" id="GiardiaDB:QR46_4580"/>
<proteinExistence type="predicted"/>
<dbReference type="Proteomes" id="UP000070089">
    <property type="component" value="Unassembled WGS sequence"/>
</dbReference>
<reference evidence="1 2" key="1">
    <citation type="journal article" date="2015" name="Mol. Biochem. Parasitol.">
        <title>Identification of polymorphic genes for use in assemblage B genotyping assays through comparative genomics of multiple assemblage B Giardia duodenalis isolates.</title>
        <authorList>
            <person name="Wielinga C."/>
            <person name="Thompson R.C."/>
            <person name="Monis P."/>
            <person name="Ryan U."/>
        </authorList>
    </citation>
    <scope>NUCLEOTIDE SEQUENCE [LARGE SCALE GENOMIC DNA]</scope>
    <source>
        <strain evidence="1 2">BAH15c1</strain>
    </source>
</reference>
<dbReference type="InterPro" id="IPR016024">
    <property type="entry name" value="ARM-type_fold"/>
</dbReference>
<evidence type="ECO:0000313" key="1">
    <source>
        <dbReference type="EMBL" id="KWX11451.1"/>
    </source>
</evidence>
<evidence type="ECO:0000313" key="2">
    <source>
        <dbReference type="Proteomes" id="UP000070089"/>
    </source>
</evidence>
<dbReference type="InterPro" id="IPR011989">
    <property type="entry name" value="ARM-like"/>
</dbReference>
<dbReference type="EMBL" id="JXTI01000186">
    <property type="protein sequence ID" value="KWX11451.1"/>
    <property type="molecule type" value="Genomic_DNA"/>
</dbReference>
<accession>A0A132NN68</accession>
<dbReference type="Gene3D" id="1.25.10.10">
    <property type="entry name" value="Leucine-rich Repeat Variant"/>
    <property type="match status" value="1"/>
</dbReference>
<organism evidence="1 2">
    <name type="scientific">Giardia duodenalis assemblage B</name>
    <dbReference type="NCBI Taxonomy" id="1394984"/>
    <lineage>
        <taxon>Eukaryota</taxon>
        <taxon>Metamonada</taxon>
        <taxon>Diplomonadida</taxon>
        <taxon>Hexamitidae</taxon>
        <taxon>Giardiinae</taxon>
        <taxon>Giardia</taxon>
    </lineage>
</organism>
<name>A0A132NN68_GIAIN</name>
<protein>
    <submittedName>
        <fullName evidence="1">ATPase involved in DNA repair/chromosome segregation</fullName>
    </submittedName>
</protein>
<comment type="caution">
    <text evidence="1">The sequence shown here is derived from an EMBL/GenBank/DDBJ whole genome shotgun (WGS) entry which is preliminary data.</text>
</comment>
<gene>
    <name evidence="1" type="ORF">QR46_4580</name>
</gene>
<dbReference type="OrthoDB" id="10254365at2759"/>
<dbReference type="SUPFAM" id="SSF48371">
    <property type="entry name" value="ARM repeat"/>
    <property type="match status" value="1"/>
</dbReference>